<dbReference type="Proteomes" id="UP001279734">
    <property type="component" value="Unassembled WGS sequence"/>
</dbReference>
<organism evidence="3 4">
    <name type="scientific">Nepenthes gracilis</name>
    <name type="common">Slender pitcher plant</name>
    <dbReference type="NCBI Taxonomy" id="150966"/>
    <lineage>
        <taxon>Eukaryota</taxon>
        <taxon>Viridiplantae</taxon>
        <taxon>Streptophyta</taxon>
        <taxon>Embryophyta</taxon>
        <taxon>Tracheophyta</taxon>
        <taxon>Spermatophyta</taxon>
        <taxon>Magnoliopsida</taxon>
        <taxon>eudicotyledons</taxon>
        <taxon>Gunneridae</taxon>
        <taxon>Pentapetalae</taxon>
        <taxon>Caryophyllales</taxon>
        <taxon>Nepenthaceae</taxon>
        <taxon>Nepenthes</taxon>
    </lineage>
</organism>
<sequence length="132" mass="14111">MRRRCSFTMQCLLFAIEMPLVVELSGVLDTAISPLDDHDSAEVPIVSVARVSSANPTTITGVEANGTGEAKEEAADVVAAEPARMSSPGTPTPEVLVAREAPYPEPPCARGPRLDTATYFFGWGLFWPHAQP</sequence>
<dbReference type="AlphaFoldDB" id="A0AAD3SZK8"/>
<keyword evidence="2" id="KW-0732">Signal</keyword>
<comment type="caution">
    <text evidence="3">The sequence shown here is derived from an EMBL/GenBank/DDBJ whole genome shotgun (WGS) entry which is preliminary data.</text>
</comment>
<proteinExistence type="predicted"/>
<protein>
    <recommendedName>
        <fullName evidence="5">Secreted protein</fullName>
    </recommendedName>
</protein>
<feature type="chain" id="PRO_5042034413" description="Secreted protein" evidence="2">
    <location>
        <begin position="24"/>
        <end position="132"/>
    </location>
</feature>
<gene>
    <name evidence="3" type="ORF">Nepgr_021328</name>
</gene>
<reference evidence="3" key="1">
    <citation type="submission" date="2023-05" db="EMBL/GenBank/DDBJ databases">
        <title>Nepenthes gracilis genome sequencing.</title>
        <authorList>
            <person name="Fukushima K."/>
        </authorList>
    </citation>
    <scope>NUCLEOTIDE SEQUENCE</scope>
    <source>
        <strain evidence="3">SING2019-196</strain>
    </source>
</reference>
<evidence type="ECO:0008006" key="5">
    <source>
        <dbReference type="Google" id="ProtNLM"/>
    </source>
</evidence>
<evidence type="ECO:0000313" key="4">
    <source>
        <dbReference type="Proteomes" id="UP001279734"/>
    </source>
</evidence>
<dbReference type="EMBL" id="BSYO01000020">
    <property type="protein sequence ID" value="GMH19487.1"/>
    <property type="molecule type" value="Genomic_DNA"/>
</dbReference>
<keyword evidence="4" id="KW-1185">Reference proteome</keyword>
<evidence type="ECO:0000313" key="3">
    <source>
        <dbReference type="EMBL" id="GMH19487.1"/>
    </source>
</evidence>
<accession>A0AAD3SZK8</accession>
<evidence type="ECO:0000256" key="1">
    <source>
        <dbReference type="SAM" id="MobiDB-lite"/>
    </source>
</evidence>
<feature type="region of interest" description="Disordered" evidence="1">
    <location>
        <begin position="58"/>
        <end position="94"/>
    </location>
</feature>
<evidence type="ECO:0000256" key="2">
    <source>
        <dbReference type="SAM" id="SignalP"/>
    </source>
</evidence>
<name>A0AAD3SZK8_NEPGR</name>
<feature type="signal peptide" evidence="2">
    <location>
        <begin position="1"/>
        <end position="23"/>
    </location>
</feature>